<evidence type="ECO:0000256" key="6">
    <source>
        <dbReference type="ARBA" id="ARBA00022777"/>
    </source>
</evidence>
<feature type="modified residue" description="Phosphocysteine; by EIIA" evidence="7">
    <location>
        <position position="7"/>
    </location>
</feature>
<proteinExistence type="predicted"/>
<dbReference type="RefSeq" id="WP_038191359.1">
    <property type="nucleotide sequence ID" value="NZ_JRWP01000026.1"/>
</dbReference>
<keyword evidence="1" id="KW-0813">Transport</keyword>
<evidence type="ECO:0000313" key="9">
    <source>
        <dbReference type="EMBL" id="KGY08339.1"/>
    </source>
</evidence>
<evidence type="ECO:0000256" key="1">
    <source>
        <dbReference type="ARBA" id="ARBA00022448"/>
    </source>
</evidence>
<dbReference type="Proteomes" id="UP000030451">
    <property type="component" value="Unassembled WGS sequence"/>
</dbReference>
<keyword evidence="5" id="KW-0598">Phosphotransferase system</keyword>
<dbReference type="PANTHER" id="PTHR34581">
    <property type="entry name" value="PTS SYSTEM N,N'-DIACETYLCHITOBIOSE-SPECIFIC EIIB COMPONENT"/>
    <property type="match status" value="1"/>
</dbReference>
<accession>A0A0A5HXW1</accession>
<dbReference type="InterPro" id="IPR013012">
    <property type="entry name" value="PTS_EIIB_3"/>
</dbReference>
<keyword evidence="4" id="KW-0808">Transferase</keyword>
<protein>
    <submittedName>
        <fullName evidence="9">Cytochrome C biogenesis protein CcmE</fullName>
    </submittedName>
</protein>
<dbReference type="InterPro" id="IPR036095">
    <property type="entry name" value="PTS_EIIB-like_sf"/>
</dbReference>
<organism evidence="9 10">
    <name type="scientific">Photobacterium sp. (strain ATCC 43367)</name>
    <dbReference type="NCBI Taxonomy" id="379097"/>
    <lineage>
        <taxon>Bacteria</taxon>
        <taxon>Pseudomonadati</taxon>
        <taxon>Pseudomonadota</taxon>
        <taxon>Gammaproteobacteria</taxon>
        <taxon>Vibrionales</taxon>
        <taxon>Vibrionaceae</taxon>
        <taxon>Vibrio</taxon>
        <taxon>Vibrio oreintalis group</taxon>
    </lineage>
</organism>
<evidence type="ECO:0000256" key="2">
    <source>
        <dbReference type="ARBA" id="ARBA00022553"/>
    </source>
</evidence>
<dbReference type="Pfam" id="PF02302">
    <property type="entry name" value="PTS_IIB"/>
    <property type="match status" value="1"/>
</dbReference>
<reference evidence="9 10" key="1">
    <citation type="submission" date="2014-10" db="EMBL/GenBank/DDBJ databases">
        <title>Genome sequencing of Vibrio sinaloensis T08.</title>
        <authorList>
            <person name="Chan K.-G."/>
            <person name="Mohamad N.I."/>
        </authorList>
    </citation>
    <scope>NUCLEOTIDE SEQUENCE [LARGE SCALE GENOMIC DNA]</scope>
    <source>
        <strain evidence="9 10">T08</strain>
    </source>
</reference>
<sequence>MKIFLCCAAGMSTSMLVTKMEASAKDKGIDCKISAHSIAEFEECLKWSDVCLVAPQVRFKYEEFKQIANAQGKGCGLIDMMNYGLLNGEAVLDQAIALNNAHSATTES</sequence>
<dbReference type="GO" id="GO:0008982">
    <property type="term" value="F:protein-N(PI)-phosphohistidine-sugar phosphotransferase activity"/>
    <property type="evidence" value="ECO:0007669"/>
    <property type="project" value="InterPro"/>
</dbReference>
<evidence type="ECO:0000256" key="4">
    <source>
        <dbReference type="ARBA" id="ARBA00022679"/>
    </source>
</evidence>
<keyword evidence="2" id="KW-0597">Phosphoprotein</keyword>
<dbReference type="EMBL" id="JRWP01000026">
    <property type="protein sequence ID" value="KGY08339.1"/>
    <property type="molecule type" value="Genomic_DNA"/>
</dbReference>
<dbReference type="AlphaFoldDB" id="A0A0A5HXW1"/>
<gene>
    <name evidence="9" type="ORF">NM06_12810</name>
</gene>
<dbReference type="GO" id="GO:0009401">
    <property type="term" value="P:phosphoenolpyruvate-dependent sugar phosphotransferase system"/>
    <property type="evidence" value="ECO:0007669"/>
    <property type="project" value="UniProtKB-KW"/>
</dbReference>
<dbReference type="PANTHER" id="PTHR34581:SF2">
    <property type="entry name" value="PTS SYSTEM N,N'-DIACETYLCHITOBIOSE-SPECIFIC EIIB COMPONENT"/>
    <property type="match status" value="1"/>
</dbReference>
<dbReference type="Gene3D" id="3.40.50.2300">
    <property type="match status" value="1"/>
</dbReference>
<dbReference type="InterPro" id="IPR003501">
    <property type="entry name" value="PTS_EIIB_2/3"/>
</dbReference>
<evidence type="ECO:0000256" key="7">
    <source>
        <dbReference type="PROSITE-ProRule" id="PRU00423"/>
    </source>
</evidence>
<comment type="caution">
    <text evidence="9">The sequence shown here is derived from an EMBL/GenBank/DDBJ whole genome shotgun (WGS) entry which is preliminary data.</text>
</comment>
<keyword evidence="6" id="KW-0418">Kinase</keyword>
<evidence type="ECO:0000259" key="8">
    <source>
        <dbReference type="PROSITE" id="PS51100"/>
    </source>
</evidence>
<evidence type="ECO:0000313" key="10">
    <source>
        <dbReference type="Proteomes" id="UP000030451"/>
    </source>
</evidence>
<evidence type="ECO:0000256" key="5">
    <source>
        <dbReference type="ARBA" id="ARBA00022683"/>
    </source>
</evidence>
<dbReference type="OrthoDB" id="9808134at2"/>
<dbReference type="CDD" id="cd05564">
    <property type="entry name" value="PTS_IIB_chitobiose_lichenan"/>
    <property type="match status" value="1"/>
</dbReference>
<name>A0A0A5HXW1_PHOS4</name>
<dbReference type="GO" id="GO:0016301">
    <property type="term" value="F:kinase activity"/>
    <property type="evidence" value="ECO:0007669"/>
    <property type="project" value="UniProtKB-KW"/>
</dbReference>
<dbReference type="SUPFAM" id="SSF52794">
    <property type="entry name" value="PTS system IIB component-like"/>
    <property type="match status" value="1"/>
</dbReference>
<evidence type="ECO:0000256" key="3">
    <source>
        <dbReference type="ARBA" id="ARBA00022597"/>
    </source>
</evidence>
<keyword evidence="3" id="KW-0762">Sugar transport</keyword>
<dbReference type="PROSITE" id="PS51100">
    <property type="entry name" value="PTS_EIIB_TYPE_3"/>
    <property type="match status" value="1"/>
</dbReference>
<feature type="domain" description="PTS EIIB type-3" evidence="8">
    <location>
        <begin position="1"/>
        <end position="105"/>
    </location>
</feature>
<dbReference type="InterPro" id="IPR051819">
    <property type="entry name" value="PTS_sugar-specific_EIIB"/>
</dbReference>